<dbReference type="InParanoid" id="K1Q7M0"/>
<protein>
    <submittedName>
        <fullName evidence="3">Uncharacterized protein</fullName>
    </submittedName>
</protein>
<feature type="compositionally biased region" description="Low complexity" evidence="1">
    <location>
        <begin position="39"/>
        <end position="50"/>
    </location>
</feature>
<accession>K1Q7M0</accession>
<feature type="transmembrane region" description="Helical" evidence="2">
    <location>
        <begin position="60"/>
        <end position="79"/>
    </location>
</feature>
<feature type="region of interest" description="Disordered" evidence="1">
    <location>
        <begin position="1"/>
        <end position="54"/>
    </location>
</feature>
<keyword evidence="2" id="KW-0812">Transmembrane</keyword>
<reference evidence="3" key="1">
    <citation type="journal article" date="2012" name="Nature">
        <title>The oyster genome reveals stress adaptation and complexity of shell formation.</title>
        <authorList>
            <person name="Zhang G."/>
            <person name="Fang X."/>
            <person name="Guo X."/>
            <person name="Li L."/>
            <person name="Luo R."/>
            <person name="Xu F."/>
            <person name="Yang P."/>
            <person name="Zhang L."/>
            <person name="Wang X."/>
            <person name="Qi H."/>
            <person name="Xiong Z."/>
            <person name="Que H."/>
            <person name="Xie Y."/>
            <person name="Holland P.W."/>
            <person name="Paps J."/>
            <person name="Zhu Y."/>
            <person name="Wu F."/>
            <person name="Chen Y."/>
            <person name="Wang J."/>
            <person name="Peng C."/>
            <person name="Meng J."/>
            <person name="Yang L."/>
            <person name="Liu J."/>
            <person name="Wen B."/>
            <person name="Zhang N."/>
            <person name="Huang Z."/>
            <person name="Zhu Q."/>
            <person name="Feng Y."/>
            <person name="Mount A."/>
            <person name="Hedgecock D."/>
            <person name="Xu Z."/>
            <person name="Liu Y."/>
            <person name="Domazet-Loso T."/>
            <person name="Du Y."/>
            <person name="Sun X."/>
            <person name="Zhang S."/>
            <person name="Liu B."/>
            <person name="Cheng P."/>
            <person name="Jiang X."/>
            <person name="Li J."/>
            <person name="Fan D."/>
            <person name="Wang W."/>
            <person name="Fu W."/>
            <person name="Wang T."/>
            <person name="Wang B."/>
            <person name="Zhang J."/>
            <person name="Peng Z."/>
            <person name="Li Y."/>
            <person name="Li N."/>
            <person name="Wang J."/>
            <person name="Chen M."/>
            <person name="He Y."/>
            <person name="Tan F."/>
            <person name="Song X."/>
            <person name="Zheng Q."/>
            <person name="Huang R."/>
            <person name="Yang H."/>
            <person name="Du X."/>
            <person name="Chen L."/>
            <person name="Yang M."/>
            <person name="Gaffney P.M."/>
            <person name="Wang S."/>
            <person name="Luo L."/>
            <person name="She Z."/>
            <person name="Ming Y."/>
            <person name="Huang W."/>
            <person name="Zhang S."/>
            <person name="Huang B."/>
            <person name="Zhang Y."/>
            <person name="Qu T."/>
            <person name="Ni P."/>
            <person name="Miao G."/>
            <person name="Wang J."/>
            <person name="Wang Q."/>
            <person name="Steinberg C.E."/>
            <person name="Wang H."/>
            <person name="Li N."/>
            <person name="Qian L."/>
            <person name="Zhang G."/>
            <person name="Li Y."/>
            <person name="Yang H."/>
            <person name="Liu X."/>
            <person name="Wang J."/>
            <person name="Yin Y."/>
            <person name="Wang J."/>
        </authorList>
    </citation>
    <scope>NUCLEOTIDE SEQUENCE [LARGE SCALE GENOMIC DNA]</scope>
    <source>
        <strain evidence="3">05x7-T-G4-1.051#20</strain>
    </source>
</reference>
<organism evidence="3">
    <name type="scientific">Magallana gigas</name>
    <name type="common">Pacific oyster</name>
    <name type="synonym">Crassostrea gigas</name>
    <dbReference type="NCBI Taxonomy" id="29159"/>
    <lineage>
        <taxon>Eukaryota</taxon>
        <taxon>Metazoa</taxon>
        <taxon>Spiralia</taxon>
        <taxon>Lophotrochozoa</taxon>
        <taxon>Mollusca</taxon>
        <taxon>Bivalvia</taxon>
        <taxon>Autobranchia</taxon>
        <taxon>Pteriomorphia</taxon>
        <taxon>Ostreida</taxon>
        <taxon>Ostreoidea</taxon>
        <taxon>Ostreidae</taxon>
        <taxon>Magallana</taxon>
    </lineage>
</organism>
<sequence length="97" mass="10438">MIDRTGTAIDNLASENTPANNWIPQNYSPPPETTVASSPPETTAAPQEPESSGLTTEHKIIIGVCVSVFALAVIAVVAVKMYQQKKRRNQTSETQAK</sequence>
<keyword evidence="2" id="KW-0472">Membrane</keyword>
<evidence type="ECO:0000256" key="1">
    <source>
        <dbReference type="SAM" id="MobiDB-lite"/>
    </source>
</evidence>
<gene>
    <name evidence="3" type="ORF">CGI_10010690</name>
</gene>
<feature type="compositionally biased region" description="Polar residues" evidence="1">
    <location>
        <begin position="13"/>
        <end position="26"/>
    </location>
</feature>
<evidence type="ECO:0000313" key="3">
    <source>
        <dbReference type="EMBL" id="EKC27299.1"/>
    </source>
</evidence>
<proteinExistence type="predicted"/>
<name>K1Q7M0_MAGGI</name>
<evidence type="ECO:0000256" key="2">
    <source>
        <dbReference type="SAM" id="Phobius"/>
    </source>
</evidence>
<keyword evidence="2" id="KW-1133">Transmembrane helix</keyword>
<dbReference type="AlphaFoldDB" id="K1Q7M0"/>
<dbReference type="HOGENOM" id="CLU_2348683_0_0_1"/>
<dbReference type="EMBL" id="JH818979">
    <property type="protein sequence ID" value="EKC27299.1"/>
    <property type="molecule type" value="Genomic_DNA"/>
</dbReference>